<organism evidence="1 2">
    <name type="scientific">candidate division MSBL1 archaeon SCGC-AAA382A13</name>
    <dbReference type="NCBI Taxonomy" id="1698279"/>
    <lineage>
        <taxon>Archaea</taxon>
        <taxon>Methanobacteriati</taxon>
        <taxon>Methanobacteriota</taxon>
        <taxon>candidate division MSBL1</taxon>
    </lineage>
</organism>
<dbReference type="EMBL" id="LHYD01000017">
    <property type="protein sequence ID" value="KXB05362.1"/>
    <property type="molecule type" value="Genomic_DNA"/>
</dbReference>
<protein>
    <submittedName>
        <fullName evidence="1">Uncharacterized protein</fullName>
    </submittedName>
</protein>
<sequence>MGLENLNCEIGRYKIYTLVNKLVEKTKKEGNSMDFDFWLEKYCEELNIDKNFSKKETQAIKDRVRSETGEHHN</sequence>
<proteinExistence type="predicted"/>
<evidence type="ECO:0000313" key="1">
    <source>
        <dbReference type="EMBL" id="KXB05362.1"/>
    </source>
</evidence>
<dbReference type="Proteomes" id="UP000070311">
    <property type="component" value="Unassembled WGS sequence"/>
</dbReference>
<gene>
    <name evidence="1" type="ORF">AKJ50_01175</name>
</gene>
<name>A0A133VFZ7_9EURY</name>
<reference evidence="1 2" key="1">
    <citation type="journal article" date="2016" name="Sci. Rep.">
        <title>Metabolic traits of an uncultured archaeal lineage -MSBL1- from brine pools of the Red Sea.</title>
        <authorList>
            <person name="Mwirichia R."/>
            <person name="Alam I."/>
            <person name="Rashid M."/>
            <person name="Vinu M."/>
            <person name="Ba-Alawi W."/>
            <person name="Anthony Kamau A."/>
            <person name="Kamanda Ngugi D."/>
            <person name="Goker M."/>
            <person name="Klenk H.P."/>
            <person name="Bajic V."/>
            <person name="Stingl U."/>
        </authorList>
    </citation>
    <scope>NUCLEOTIDE SEQUENCE [LARGE SCALE GENOMIC DNA]</scope>
    <source>
        <strain evidence="1">SCGC-AAA382A13</strain>
    </source>
</reference>
<comment type="caution">
    <text evidence="1">The sequence shown here is derived from an EMBL/GenBank/DDBJ whole genome shotgun (WGS) entry which is preliminary data.</text>
</comment>
<dbReference type="AlphaFoldDB" id="A0A133VFZ7"/>
<keyword evidence="2" id="KW-1185">Reference proteome</keyword>
<accession>A0A133VFZ7</accession>
<evidence type="ECO:0000313" key="2">
    <source>
        <dbReference type="Proteomes" id="UP000070311"/>
    </source>
</evidence>